<dbReference type="EMBL" id="RQXX01000002">
    <property type="protein sequence ID" value="RVV99115.1"/>
    <property type="molecule type" value="Genomic_DNA"/>
</dbReference>
<dbReference type="OrthoDB" id="9788263at2"/>
<dbReference type="SUPFAM" id="SSF56281">
    <property type="entry name" value="Metallo-hydrolase/oxidoreductase"/>
    <property type="match status" value="1"/>
</dbReference>
<keyword evidence="2" id="KW-0378">Hydrolase</keyword>
<accession>A0A438AKH1</accession>
<evidence type="ECO:0000259" key="1">
    <source>
        <dbReference type="SMART" id="SM00849"/>
    </source>
</evidence>
<keyword evidence="3" id="KW-1185">Reference proteome</keyword>
<feature type="domain" description="Metallo-beta-lactamase" evidence="1">
    <location>
        <begin position="35"/>
        <end position="214"/>
    </location>
</feature>
<dbReference type="Pfam" id="PF00753">
    <property type="entry name" value="Lactamase_B"/>
    <property type="match status" value="1"/>
</dbReference>
<organism evidence="2 3">
    <name type="scientific">Mesobaculum littorinae</name>
    <dbReference type="NCBI Taxonomy" id="2486419"/>
    <lineage>
        <taxon>Bacteria</taxon>
        <taxon>Pseudomonadati</taxon>
        <taxon>Pseudomonadota</taxon>
        <taxon>Alphaproteobacteria</taxon>
        <taxon>Rhodobacterales</taxon>
        <taxon>Roseobacteraceae</taxon>
        <taxon>Mesobaculum</taxon>
    </lineage>
</organism>
<dbReference type="Gene3D" id="1.10.10.10">
    <property type="entry name" value="Winged helix-like DNA-binding domain superfamily/Winged helix DNA-binding domain"/>
    <property type="match status" value="1"/>
</dbReference>
<dbReference type="InterPro" id="IPR036866">
    <property type="entry name" value="RibonucZ/Hydroxyglut_hydro"/>
</dbReference>
<dbReference type="CDD" id="cd16278">
    <property type="entry name" value="metallo-hydrolase-like_MBL-fold"/>
    <property type="match status" value="1"/>
</dbReference>
<dbReference type="InterPro" id="IPR001279">
    <property type="entry name" value="Metallo-B-lactamas"/>
</dbReference>
<dbReference type="AlphaFoldDB" id="A0A438AKH1"/>
<name>A0A438AKH1_9RHOB</name>
<dbReference type="SMART" id="SM00849">
    <property type="entry name" value="Lactamase_B"/>
    <property type="match status" value="1"/>
</dbReference>
<dbReference type="InterPro" id="IPR036388">
    <property type="entry name" value="WH-like_DNA-bd_sf"/>
</dbReference>
<proteinExistence type="predicted"/>
<evidence type="ECO:0000313" key="2">
    <source>
        <dbReference type="EMBL" id="RVV99115.1"/>
    </source>
</evidence>
<sequence length="304" mass="31123">MTGQGEGRGDAVWPGLPEGVSCVIAPNAGPLTGSGTNTWILVAARPVVIDPGPDDPAHLAAILAHLDGRRPEAILVTHAHADHAGLARPLAARTGAPVLAYGDATAGRSPAMRALAAAGHGWAGEGVASVGAPDRALADGEVLSMAGRRIVALWTPGHFGNHLSFEVDRAIFSGDLAMGWASTLISPPDGDVDDFIASCRRLRGRDPAILLPGHGAPVAGAADRLDWLIRHRQEREAAVLAHLSRGAADLAGLTAAIYAGTDPALHPAAARNLFAHLVALHARGRVQATPALSPEALFSQADVG</sequence>
<evidence type="ECO:0000313" key="3">
    <source>
        <dbReference type="Proteomes" id="UP000285908"/>
    </source>
</evidence>
<dbReference type="InterPro" id="IPR050662">
    <property type="entry name" value="Sec-metab_biosynth-thioest"/>
</dbReference>
<gene>
    <name evidence="2" type="ORF">EKE94_09125</name>
</gene>
<comment type="caution">
    <text evidence="2">The sequence shown here is derived from an EMBL/GenBank/DDBJ whole genome shotgun (WGS) entry which is preliminary data.</text>
</comment>
<dbReference type="Proteomes" id="UP000285908">
    <property type="component" value="Unassembled WGS sequence"/>
</dbReference>
<reference evidence="2 3" key="1">
    <citation type="submission" date="2018-11" db="EMBL/GenBank/DDBJ databases">
        <title>Mesobaculum littorinae gen. nov., sp. nov., isolated from Littorina scabra that represents a novel genus of the order Rhodobacteraceae.</title>
        <authorList>
            <person name="Li F."/>
        </authorList>
    </citation>
    <scope>NUCLEOTIDE SEQUENCE [LARGE SCALE GENOMIC DNA]</scope>
    <source>
        <strain evidence="2 3">M0103</strain>
    </source>
</reference>
<dbReference type="InterPro" id="IPR041516">
    <property type="entry name" value="LACTB2_WH"/>
</dbReference>
<dbReference type="Pfam" id="PF17778">
    <property type="entry name" value="WHD_BLACT"/>
    <property type="match status" value="1"/>
</dbReference>
<dbReference type="PANTHER" id="PTHR23131:SF0">
    <property type="entry name" value="ENDORIBONUCLEASE LACTB2"/>
    <property type="match status" value="1"/>
</dbReference>
<dbReference type="GO" id="GO:0016787">
    <property type="term" value="F:hydrolase activity"/>
    <property type="evidence" value="ECO:0007669"/>
    <property type="project" value="UniProtKB-KW"/>
</dbReference>
<dbReference type="Gene3D" id="3.60.15.10">
    <property type="entry name" value="Ribonuclease Z/Hydroxyacylglutathione hydrolase-like"/>
    <property type="match status" value="1"/>
</dbReference>
<dbReference type="PANTHER" id="PTHR23131">
    <property type="entry name" value="ENDORIBONUCLEASE LACTB2"/>
    <property type="match status" value="1"/>
</dbReference>
<protein>
    <submittedName>
        <fullName evidence="2">MBL fold metallo-hydrolase</fullName>
    </submittedName>
</protein>